<organism evidence="1 2">
    <name type="scientific">Stylosanthes scabra</name>
    <dbReference type="NCBI Taxonomy" id="79078"/>
    <lineage>
        <taxon>Eukaryota</taxon>
        <taxon>Viridiplantae</taxon>
        <taxon>Streptophyta</taxon>
        <taxon>Embryophyta</taxon>
        <taxon>Tracheophyta</taxon>
        <taxon>Spermatophyta</taxon>
        <taxon>Magnoliopsida</taxon>
        <taxon>eudicotyledons</taxon>
        <taxon>Gunneridae</taxon>
        <taxon>Pentapetalae</taxon>
        <taxon>rosids</taxon>
        <taxon>fabids</taxon>
        <taxon>Fabales</taxon>
        <taxon>Fabaceae</taxon>
        <taxon>Papilionoideae</taxon>
        <taxon>50 kb inversion clade</taxon>
        <taxon>dalbergioids sensu lato</taxon>
        <taxon>Dalbergieae</taxon>
        <taxon>Pterocarpus clade</taxon>
        <taxon>Stylosanthes</taxon>
    </lineage>
</organism>
<gene>
    <name evidence="1" type="ORF">PIB30_021531</name>
</gene>
<keyword evidence="2" id="KW-1185">Reference proteome</keyword>
<name>A0ABU6R996_9FABA</name>
<evidence type="ECO:0000313" key="2">
    <source>
        <dbReference type="Proteomes" id="UP001341840"/>
    </source>
</evidence>
<evidence type="ECO:0000313" key="1">
    <source>
        <dbReference type="EMBL" id="MED6120525.1"/>
    </source>
</evidence>
<protein>
    <submittedName>
        <fullName evidence="1">Uncharacterized protein</fullName>
    </submittedName>
</protein>
<sequence length="162" mass="18288">MAAQIMKCLELAIITSLSVKHHTPSSPCCVKTSKLKQSNHCMHVMRKSRAQLIKPKLRGLLVVVVSRINQKLFSLLRGKFRVEVRSHVLDTCTYRMMGLWRNPTTTLFPKFCRKNGHDFVDSNLTMANASGNMYELPSCAIAITSLPSYFPFRLISSTEING</sequence>
<reference evidence="1 2" key="1">
    <citation type="journal article" date="2023" name="Plants (Basel)">
        <title>Bridging the Gap: Combining Genomics and Transcriptomics Approaches to Understand Stylosanthes scabra, an Orphan Legume from the Brazilian Caatinga.</title>
        <authorList>
            <person name="Ferreira-Neto J.R.C."/>
            <person name="da Silva M.D."/>
            <person name="Binneck E."/>
            <person name="de Melo N.F."/>
            <person name="da Silva R.H."/>
            <person name="de Melo A.L.T.M."/>
            <person name="Pandolfi V."/>
            <person name="Bustamante F.O."/>
            <person name="Brasileiro-Vidal A.C."/>
            <person name="Benko-Iseppon A.M."/>
        </authorList>
    </citation>
    <scope>NUCLEOTIDE SEQUENCE [LARGE SCALE GENOMIC DNA]</scope>
    <source>
        <tissue evidence="1">Leaves</tissue>
    </source>
</reference>
<proteinExistence type="predicted"/>
<dbReference type="EMBL" id="JASCZI010030279">
    <property type="protein sequence ID" value="MED6120525.1"/>
    <property type="molecule type" value="Genomic_DNA"/>
</dbReference>
<comment type="caution">
    <text evidence="1">The sequence shown here is derived from an EMBL/GenBank/DDBJ whole genome shotgun (WGS) entry which is preliminary data.</text>
</comment>
<accession>A0ABU6R996</accession>
<dbReference type="Proteomes" id="UP001341840">
    <property type="component" value="Unassembled WGS sequence"/>
</dbReference>